<evidence type="ECO:0000313" key="4">
    <source>
        <dbReference type="Proteomes" id="UP000683000"/>
    </source>
</evidence>
<evidence type="ECO:0000313" key="3">
    <source>
        <dbReference type="EMBL" id="KAG6382150.1"/>
    </source>
</evidence>
<dbReference type="PANTHER" id="PTHR37536:SF1">
    <property type="entry name" value="ASPERGILLOPEPSIN, PUTAITVE (AFU_ORTHOLOGUE AFUA_7G01200)"/>
    <property type="match status" value="1"/>
</dbReference>
<keyword evidence="4" id="KW-1185">Reference proteome</keyword>
<dbReference type="SUPFAM" id="SSF49899">
    <property type="entry name" value="Concanavalin A-like lectins/glucanases"/>
    <property type="match status" value="1"/>
</dbReference>
<name>A0A8I2Z0B5_9AGAM</name>
<dbReference type="CDD" id="cd13426">
    <property type="entry name" value="Peptidase_G1"/>
    <property type="match status" value="1"/>
</dbReference>
<accession>A0A8I2Z0B5</accession>
<feature type="chain" id="PRO_5034181545" evidence="2">
    <location>
        <begin position="20"/>
        <end position="246"/>
    </location>
</feature>
<sequence length="246" mass="26192">MHLNSALISSFLLASVSLAGRPRSQRQNLVQKPANTSSDGVVYNNGFAGLVWPLDNGTFYSVNGTVTIPKVSGPTNASATIAVGIDGTVCPGSSAILQAGVDAIVTSSGIDYKAWFESDSYTDIDNNLMISASDHIQLTVQAWDEHSGFAVIKNLNTGQQASRQLQSSEPLCRQKVYCGVETMWTADTMFPFPSFDAVTFTDAVATSTSGQPYGPQGAMIYDIELNGTVMTSVTCLADYSVTIKYV</sequence>
<dbReference type="GO" id="GO:0070007">
    <property type="term" value="F:glutamic-type endopeptidase activity"/>
    <property type="evidence" value="ECO:0007669"/>
    <property type="project" value="InterPro"/>
</dbReference>
<reference evidence="3" key="1">
    <citation type="submission" date="2021-03" db="EMBL/GenBank/DDBJ databases">
        <title>Evolutionary innovations through gain and loss of genes in the ectomycorrhizal Boletales.</title>
        <authorList>
            <person name="Wu G."/>
            <person name="Miyauchi S."/>
            <person name="Morin E."/>
            <person name="Yang Z.-L."/>
            <person name="Xu J."/>
            <person name="Martin F.M."/>
        </authorList>
    </citation>
    <scope>NUCLEOTIDE SEQUENCE</scope>
    <source>
        <strain evidence="3">BR01</strain>
    </source>
</reference>
<dbReference type="Proteomes" id="UP000683000">
    <property type="component" value="Unassembled WGS sequence"/>
</dbReference>
<feature type="active site" description="Proton acceptor" evidence="1">
    <location>
        <position position="181"/>
    </location>
</feature>
<dbReference type="OrthoDB" id="2862635at2759"/>
<keyword evidence="2" id="KW-0732">Signal</keyword>
<dbReference type="InterPro" id="IPR000250">
    <property type="entry name" value="Peptidase_G1"/>
</dbReference>
<dbReference type="InterPro" id="IPR013320">
    <property type="entry name" value="ConA-like_dom_sf"/>
</dbReference>
<gene>
    <name evidence="3" type="ORF">JVT61DRAFT_794</name>
</gene>
<dbReference type="EMBL" id="JAGFBS010000001">
    <property type="protein sequence ID" value="KAG6382150.1"/>
    <property type="molecule type" value="Genomic_DNA"/>
</dbReference>
<comment type="caution">
    <text evidence="3">The sequence shown here is derived from an EMBL/GenBank/DDBJ whole genome shotgun (WGS) entry which is preliminary data.</text>
</comment>
<evidence type="ECO:0000256" key="2">
    <source>
        <dbReference type="SAM" id="SignalP"/>
    </source>
</evidence>
<dbReference type="InterPro" id="IPR038656">
    <property type="entry name" value="Peptidase_G1_sf"/>
</dbReference>
<dbReference type="Pfam" id="PF01828">
    <property type="entry name" value="Peptidase_A4"/>
    <property type="match status" value="1"/>
</dbReference>
<dbReference type="PANTHER" id="PTHR37536">
    <property type="entry name" value="PUTATIVE (AFU_ORTHOLOGUE AFUA_3G02970)-RELATED"/>
    <property type="match status" value="1"/>
</dbReference>
<dbReference type="Gene3D" id="2.60.120.700">
    <property type="entry name" value="Peptidase G1"/>
    <property type="match status" value="1"/>
</dbReference>
<feature type="signal peptide" evidence="2">
    <location>
        <begin position="1"/>
        <end position="19"/>
    </location>
</feature>
<proteinExistence type="predicted"/>
<organism evidence="3 4">
    <name type="scientific">Boletus reticuloceps</name>
    <dbReference type="NCBI Taxonomy" id="495285"/>
    <lineage>
        <taxon>Eukaryota</taxon>
        <taxon>Fungi</taxon>
        <taxon>Dikarya</taxon>
        <taxon>Basidiomycota</taxon>
        <taxon>Agaricomycotina</taxon>
        <taxon>Agaricomycetes</taxon>
        <taxon>Agaricomycetidae</taxon>
        <taxon>Boletales</taxon>
        <taxon>Boletineae</taxon>
        <taxon>Boletaceae</taxon>
        <taxon>Boletoideae</taxon>
        <taxon>Boletus</taxon>
    </lineage>
</organism>
<dbReference type="AlphaFoldDB" id="A0A8I2Z0B5"/>
<dbReference type="GO" id="GO:0006508">
    <property type="term" value="P:proteolysis"/>
    <property type="evidence" value="ECO:0007669"/>
    <property type="project" value="InterPro"/>
</dbReference>
<protein>
    <submittedName>
        <fullName evidence="3">Peptidase G1</fullName>
    </submittedName>
</protein>
<evidence type="ECO:0000256" key="1">
    <source>
        <dbReference type="PIRSR" id="PIRSR600250-50"/>
    </source>
</evidence>